<evidence type="ECO:0000313" key="8">
    <source>
        <dbReference type="Proteomes" id="UP000198406"/>
    </source>
</evidence>
<feature type="domain" description="EXS" evidence="6">
    <location>
        <begin position="312"/>
        <end position="512"/>
    </location>
</feature>
<sequence length="572" mass="66174">MTNRSSRQHRRIVRNVLLLACLLLALGMLSLPSIWQALQRHEPSARIFRAFLEIQLILFGTACSLYLWSRTIGTKWIGRLLFYSSTNDDYALYARFQNKEDDSNNHYRDDEDSDFAPLFVDENTLEELPNKQGEEVNDDKTLEATDDVTDRFSSSHVPTAADVFQLCLDNLLIILVVLFLFTWSASGYTSLSKWTQSMAWIAAPTFPLLIFLYGMYGVIFHQPHLWNVLAYTLGAPLFPVTFRDGFVGDVLTSSVRPMQDITFTLVYLLYGLQGWWSQSYAAVAEEQRESTEPSSSLQDTLDPSILLPALEKSWILHTILLPFCVIGPLWWRFLQNLRQVMDERRRWPYLGNAFKYFLAAQVAVTGVYYPNWHGSTLWLTAFVVATLYQIYWDIFMDWGLLERSSGQWRLRSERLYNSRVLYWSIASINIILRFCWTLTFIPPQYLNPAGILIQQNKLIMSPFFASAEIVRRTLWGWLRFEYEALKVQKDEGRRVNEGDESYVADGLELAPMEKMDTAESKPSIIEFTRHTQVNSWNDMSSLNDTQVLLELSVYAVTFVALWLVAVAHRSTQ</sequence>
<evidence type="ECO:0000256" key="3">
    <source>
        <dbReference type="ARBA" id="ARBA00022989"/>
    </source>
</evidence>
<feature type="transmembrane region" description="Helical" evidence="5">
    <location>
        <begin position="353"/>
        <end position="371"/>
    </location>
</feature>
<feature type="transmembrane region" description="Helical" evidence="5">
    <location>
        <begin position="197"/>
        <end position="218"/>
    </location>
</feature>
<feature type="transmembrane region" description="Helical" evidence="5">
    <location>
        <begin position="420"/>
        <end position="441"/>
    </location>
</feature>
<dbReference type="GO" id="GO:0016020">
    <property type="term" value="C:membrane"/>
    <property type="evidence" value="ECO:0007669"/>
    <property type="project" value="UniProtKB-SubCell"/>
</dbReference>
<feature type="transmembrane region" description="Helical" evidence="5">
    <location>
        <begin position="12"/>
        <end position="35"/>
    </location>
</feature>
<dbReference type="Pfam" id="PF03124">
    <property type="entry name" value="EXS"/>
    <property type="match status" value="1"/>
</dbReference>
<gene>
    <name evidence="7" type="ORF">FisN_3Hh572</name>
</gene>
<feature type="transmembrane region" description="Helical" evidence="5">
    <location>
        <begin position="225"/>
        <end position="242"/>
    </location>
</feature>
<evidence type="ECO:0000256" key="4">
    <source>
        <dbReference type="ARBA" id="ARBA00023136"/>
    </source>
</evidence>
<dbReference type="InterPro" id="IPR004342">
    <property type="entry name" value="EXS_C"/>
</dbReference>
<comment type="subcellular location">
    <subcellularLocation>
        <location evidence="1">Membrane</location>
        <topology evidence="1">Multi-pass membrane protein</topology>
    </subcellularLocation>
</comment>
<keyword evidence="2 5" id="KW-0812">Transmembrane</keyword>
<dbReference type="PANTHER" id="PTHR10783">
    <property type="entry name" value="XENOTROPIC AND POLYTROPIC RETROVIRUS RECEPTOR 1-RELATED"/>
    <property type="match status" value="1"/>
</dbReference>
<keyword evidence="3 5" id="KW-1133">Transmembrane helix</keyword>
<accession>A0A1Z5K3N0</accession>
<dbReference type="InParanoid" id="A0A1Z5K3N0"/>
<feature type="transmembrane region" description="Helical" evidence="5">
    <location>
        <begin position="314"/>
        <end position="333"/>
    </location>
</feature>
<evidence type="ECO:0000256" key="5">
    <source>
        <dbReference type="SAM" id="Phobius"/>
    </source>
</evidence>
<dbReference type="AlphaFoldDB" id="A0A1Z5K3N0"/>
<keyword evidence="8" id="KW-1185">Reference proteome</keyword>
<keyword evidence="4 5" id="KW-0472">Membrane</keyword>
<evidence type="ECO:0000259" key="6">
    <source>
        <dbReference type="PROSITE" id="PS51380"/>
    </source>
</evidence>
<dbReference type="GO" id="GO:0005737">
    <property type="term" value="C:cytoplasm"/>
    <property type="evidence" value="ECO:0007669"/>
    <property type="project" value="TreeGrafter"/>
</dbReference>
<reference evidence="7 8" key="1">
    <citation type="journal article" date="2015" name="Plant Cell">
        <title>Oil accumulation by the oleaginous diatom Fistulifera solaris as revealed by the genome and transcriptome.</title>
        <authorList>
            <person name="Tanaka T."/>
            <person name="Maeda Y."/>
            <person name="Veluchamy A."/>
            <person name="Tanaka M."/>
            <person name="Abida H."/>
            <person name="Marechal E."/>
            <person name="Bowler C."/>
            <person name="Muto M."/>
            <person name="Sunaga Y."/>
            <person name="Tanaka M."/>
            <person name="Yoshino T."/>
            <person name="Taniguchi T."/>
            <person name="Fukuda Y."/>
            <person name="Nemoto M."/>
            <person name="Matsumoto M."/>
            <person name="Wong P.S."/>
            <person name="Aburatani S."/>
            <person name="Fujibuchi W."/>
        </authorList>
    </citation>
    <scope>NUCLEOTIDE SEQUENCE [LARGE SCALE GENOMIC DNA]</scope>
    <source>
        <strain evidence="7 8">JPCC DA0580</strain>
    </source>
</reference>
<evidence type="ECO:0000256" key="1">
    <source>
        <dbReference type="ARBA" id="ARBA00004141"/>
    </source>
</evidence>
<dbReference type="Proteomes" id="UP000198406">
    <property type="component" value="Unassembled WGS sequence"/>
</dbReference>
<evidence type="ECO:0000256" key="2">
    <source>
        <dbReference type="ARBA" id="ARBA00022692"/>
    </source>
</evidence>
<feature type="transmembrane region" description="Helical" evidence="5">
    <location>
        <begin position="547"/>
        <end position="567"/>
    </location>
</feature>
<feature type="transmembrane region" description="Helical" evidence="5">
    <location>
        <begin position="171"/>
        <end position="191"/>
    </location>
</feature>
<proteinExistence type="predicted"/>
<feature type="transmembrane region" description="Helical" evidence="5">
    <location>
        <begin position="377"/>
        <end position="400"/>
    </location>
</feature>
<dbReference type="OrthoDB" id="9970435at2759"/>
<protein>
    <recommendedName>
        <fullName evidence="6">EXS domain-containing protein</fullName>
    </recommendedName>
</protein>
<feature type="transmembrane region" description="Helical" evidence="5">
    <location>
        <begin position="47"/>
        <end position="68"/>
    </location>
</feature>
<dbReference type="PANTHER" id="PTHR10783:SF46">
    <property type="entry name" value="PROTEIN ERD1 HOMOLOG 2"/>
    <property type="match status" value="1"/>
</dbReference>
<evidence type="ECO:0000313" key="7">
    <source>
        <dbReference type="EMBL" id="GAX20578.1"/>
    </source>
</evidence>
<comment type="caution">
    <text evidence="7">The sequence shown here is derived from an EMBL/GenBank/DDBJ whole genome shotgun (WGS) entry which is preliminary data.</text>
</comment>
<dbReference type="EMBL" id="BDSP01000150">
    <property type="protein sequence ID" value="GAX20578.1"/>
    <property type="molecule type" value="Genomic_DNA"/>
</dbReference>
<organism evidence="7 8">
    <name type="scientific">Fistulifera solaris</name>
    <name type="common">Oleaginous diatom</name>
    <dbReference type="NCBI Taxonomy" id="1519565"/>
    <lineage>
        <taxon>Eukaryota</taxon>
        <taxon>Sar</taxon>
        <taxon>Stramenopiles</taxon>
        <taxon>Ochrophyta</taxon>
        <taxon>Bacillariophyta</taxon>
        <taxon>Bacillariophyceae</taxon>
        <taxon>Bacillariophycidae</taxon>
        <taxon>Naviculales</taxon>
        <taxon>Naviculaceae</taxon>
        <taxon>Fistulifera</taxon>
    </lineage>
</organism>
<dbReference type="PROSITE" id="PS51380">
    <property type="entry name" value="EXS"/>
    <property type="match status" value="1"/>
</dbReference>
<name>A0A1Z5K3N0_FISSO</name>